<dbReference type="AlphaFoldDB" id="A0A9W8K5V4"/>
<dbReference type="GO" id="GO:0005794">
    <property type="term" value="C:Golgi apparatus"/>
    <property type="evidence" value="ECO:0007669"/>
    <property type="project" value="TreeGrafter"/>
</dbReference>
<dbReference type="InterPro" id="IPR008551">
    <property type="entry name" value="TANGO2"/>
</dbReference>
<dbReference type="OrthoDB" id="191601at2759"/>
<dbReference type="PANTHER" id="PTHR17985">
    <property type="entry name" value="SER/THR-RICH PROTEIN T10 IN DGCR REGION"/>
    <property type="match status" value="1"/>
</dbReference>
<evidence type="ECO:0008006" key="3">
    <source>
        <dbReference type="Google" id="ProtNLM"/>
    </source>
</evidence>
<reference evidence="1" key="1">
    <citation type="submission" date="2022-07" db="EMBL/GenBank/DDBJ databases">
        <title>Genome Sequence of Agrocybe chaxingu.</title>
        <authorList>
            <person name="Buettner E."/>
        </authorList>
    </citation>
    <scope>NUCLEOTIDE SEQUENCE</scope>
    <source>
        <strain evidence="1">MP-N11</strain>
    </source>
</reference>
<evidence type="ECO:0000313" key="2">
    <source>
        <dbReference type="Proteomes" id="UP001148786"/>
    </source>
</evidence>
<proteinExistence type="predicted"/>
<sequence length="251" mass="27012">MCIGIWSLEHPEYALVLCTNRDEFLDRPTQNAHFHSFETQDLDRPASDGQVLSGRDVQAGGSCTNITEPARNYNTSRGSLVSSFLLSQSSHPLEDEVGKIVPEDANYAGFNLLLFAPSPSLEADTSDASSMSIRYDALLVTNHGGGGALTSRPLQANERICGGVSNGVDGAGGDPWPKVQHATQGFGDAVSKLPAGTSEAELTEHLFNLLAWVPISFIYVSLSFPHPLCISSIRSHPFFSHTPLPKLPPRP</sequence>
<dbReference type="Pfam" id="PF05742">
    <property type="entry name" value="TANGO2"/>
    <property type="match status" value="1"/>
</dbReference>
<dbReference type="EMBL" id="JANKHO010000655">
    <property type="protein sequence ID" value="KAJ3507481.1"/>
    <property type="molecule type" value="Genomic_DNA"/>
</dbReference>
<dbReference type="GO" id="GO:0007030">
    <property type="term" value="P:Golgi organization"/>
    <property type="evidence" value="ECO:0007669"/>
    <property type="project" value="TreeGrafter"/>
</dbReference>
<dbReference type="GO" id="GO:0009306">
    <property type="term" value="P:protein secretion"/>
    <property type="evidence" value="ECO:0007669"/>
    <property type="project" value="TreeGrafter"/>
</dbReference>
<dbReference type="PANTHER" id="PTHR17985:SF8">
    <property type="entry name" value="TRANSPORT AND GOLGI ORGANIZATION PROTEIN 2 HOMOLOG"/>
    <property type="match status" value="1"/>
</dbReference>
<gene>
    <name evidence="1" type="ORF">NLJ89_g6280</name>
</gene>
<name>A0A9W8K5V4_9AGAR</name>
<protein>
    <recommendedName>
        <fullName evidence="3">DUF833-domain-containing protein</fullName>
    </recommendedName>
</protein>
<keyword evidence="2" id="KW-1185">Reference proteome</keyword>
<evidence type="ECO:0000313" key="1">
    <source>
        <dbReference type="EMBL" id="KAJ3507481.1"/>
    </source>
</evidence>
<comment type="caution">
    <text evidence="1">The sequence shown here is derived from an EMBL/GenBank/DDBJ whole genome shotgun (WGS) entry which is preliminary data.</text>
</comment>
<organism evidence="1 2">
    <name type="scientific">Agrocybe chaxingu</name>
    <dbReference type="NCBI Taxonomy" id="84603"/>
    <lineage>
        <taxon>Eukaryota</taxon>
        <taxon>Fungi</taxon>
        <taxon>Dikarya</taxon>
        <taxon>Basidiomycota</taxon>
        <taxon>Agaricomycotina</taxon>
        <taxon>Agaricomycetes</taxon>
        <taxon>Agaricomycetidae</taxon>
        <taxon>Agaricales</taxon>
        <taxon>Agaricineae</taxon>
        <taxon>Strophariaceae</taxon>
        <taxon>Agrocybe</taxon>
    </lineage>
</organism>
<accession>A0A9W8K5V4</accession>
<dbReference type="Proteomes" id="UP001148786">
    <property type="component" value="Unassembled WGS sequence"/>
</dbReference>